<reference evidence="9" key="16">
    <citation type="submission" date="2022-11" db="EMBL/GenBank/DDBJ databases">
        <title>Drosophila melanogaster release 4 sequence.</title>
        <authorList>
            <consortium name="Berkeley Drosophila Genome Project"/>
            <person name="Celniker S."/>
            <person name="Carlson J."/>
            <person name="Wan K."/>
            <person name="Pfeiffer B."/>
            <person name="Frise E."/>
            <person name="George R."/>
            <person name="Hoskins R."/>
            <person name="Stapleton M."/>
            <person name="Pacleb J."/>
            <person name="Park S."/>
            <person name="Svirskas R."/>
            <person name="Smith E."/>
            <person name="Yu C."/>
            <person name="Rubin G."/>
        </authorList>
    </citation>
    <scope>NUCLEOTIDE SEQUENCE</scope>
</reference>
<comment type="subcellular location">
    <subcellularLocation>
        <location evidence="1">Nucleus</location>
    </subcellularLocation>
</comment>
<dbReference type="BioGRID-ORCS" id="318271">
    <property type="hits" value="0 hits in 1 CRISPR screen"/>
</dbReference>
<reference evidence="9 14" key="1">
    <citation type="journal article" date="2000" name="Science">
        <title>The genome sequence of Drosophila melanogaster.</title>
        <authorList>
            <person name="Adams M.D."/>
            <person name="Celniker S.E."/>
            <person name="Holt R.A."/>
            <person name="Evans C.A."/>
            <person name="Gocayne J.D."/>
            <person name="Amanatides P.G."/>
            <person name="Scherer S.E."/>
            <person name="Li P.W."/>
            <person name="Hoskins R.A."/>
            <person name="Galle R.F."/>
            <person name="George R.A."/>
            <person name="Lewis S.E."/>
            <person name="Richards S."/>
            <person name="Ashburner M."/>
            <person name="Henderson S.N."/>
            <person name="Sutton G.G."/>
            <person name="Wortman J.R."/>
            <person name="Yandell M.D."/>
            <person name="Zhang Q."/>
            <person name="Chen L.X."/>
            <person name="Brandon R.C."/>
            <person name="Rogers Y.H."/>
            <person name="Blazej R.G."/>
            <person name="Champe M."/>
            <person name="Pfeiffer B.D."/>
            <person name="Wan K.H."/>
            <person name="Doyle C."/>
            <person name="Baxter E.G."/>
            <person name="Helt G."/>
            <person name="Nelson C.R."/>
            <person name="Gabor G.L."/>
            <person name="Abril J.F."/>
            <person name="Agbayani A."/>
            <person name="An H.J."/>
            <person name="Andrews-Pfannkoch C."/>
            <person name="Baldwin D."/>
            <person name="Ballew R.M."/>
            <person name="Basu A."/>
            <person name="Baxendale J."/>
            <person name="Bayraktaroglu L."/>
            <person name="Beasley E.M."/>
            <person name="Beeson K.Y."/>
            <person name="Benos P.V."/>
            <person name="Berman B.P."/>
            <person name="Bhandari D."/>
            <person name="Bolshakov S."/>
            <person name="Borkova D."/>
            <person name="Botchan M.R."/>
            <person name="Bouck J."/>
            <person name="Brokstein P."/>
            <person name="Brottier P."/>
            <person name="Burtis K.C."/>
            <person name="Busam D.A."/>
            <person name="Butler H."/>
            <person name="Cadieu E."/>
            <person name="Center A."/>
            <person name="Chandra I."/>
            <person name="Cherry J.M."/>
            <person name="Cawley S."/>
            <person name="Dahlke C."/>
            <person name="Davenport L.B."/>
            <person name="Davies P."/>
            <person name="de Pablos B."/>
            <person name="Delcher A."/>
            <person name="Deng Z."/>
            <person name="Mays A.D."/>
            <person name="Dew I."/>
            <person name="Dietz S.M."/>
            <person name="Dodson K."/>
            <person name="Doup L.E."/>
            <person name="Downes M."/>
            <person name="Dugan-Rocha S."/>
            <person name="Dunkov B.C."/>
            <person name="Dunn P."/>
            <person name="Durbin K.J."/>
            <person name="Evangelista C.C."/>
            <person name="Ferraz C."/>
            <person name="Ferriera S."/>
            <person name="Fleischmann W."/>
            <person name="Fosler C."/>
            <person name="Gabrielian A.E."/>
            <person name="Garg N.S."/>
            <person name="Gelbart W.M."/>
            <person name="Glasser K."/>
            <person name="Glodek A."/>
            <person name="Gong F."/>
            <person name="Gorrell J.H."/>
            <person name="Gu Z."/>
            <person name="Guan P."/>
            <person name="Harris M."/>
            <person name="Harris N.L."/>
            <person name="Harvey D."/>
            <person name="Heiman T.J."/>
            <person name="Hernandez J.R."/>
            <person name="Houck J."/>
            <person name="Hostin D."/>
            <person name="Houston K.A."/>
            <person name="Howland T.J."/>
            <person name="Wei M.H."/>
            <person name="Ibegwam C."/>
            <person name="Jalali M."/>
            <person name="Kalush F."/>
            <person name="Karpen G.H."/>
            <person name="Ke Z."/>
            <person name="Kennison J.A."/>
            <person name="Ketchum K.A."/>
            <person name="Kimmel B.E."/>
            <person name="Kodira C.D."/>
            <person name="Kraft C."/>
            <person name="Kravitz S."/>
            <person name="Kulp D."/>
            <person name="Lai Z."/>
            <person name="Lasko P."/>
            <person name="Lei Y."/>
            <person name="Levitsky A.A."/>
            <person name="Li J."/>
            <person name="Li Z."/>
            <person name="Liang Y."/>
            <person name="Lin X."/>
            <person name="Liu X."/>
            <person name="Mattei B."/>
            <person name="McIntosh T.C."/>
            <person name="McLeod M.P."/>
            <person name="McPherson D."/>
            <person name="Merkulov G."/>
            <person name="Milshina N.V."/>
            <person name="Mobarry C."/>
            <person name="Morris J."/>
            <person name="Moshrefi A."/>
            <person name="Mount S.M."/>
            <person name="Moy M."/>
            <person name="Murphy B."/>
            <person name="Murphy L."/>
            <person name="Muzny D.M."/>
            <person name="Nelson D.L."/>
            <person name="Nelson D.R."/>
            <person name="Nelson K.A."/>
            <person name="Nixon K."/>
            <person name="Nusskern D.R."/>
            <person name="Pacleb J.M."/>
            <person name="Palazzolo M."/>
            <person name="Pittman G.S."/>
            <person name="Pan S."/>
            <person name="Pollard J."/>
            <person name="Puri V."/>
            <person name="Reese M.G."/>
            <person name="Reinert K."/>
            <person name="Remington K."/>
            <person name="Saunders R.D."/>
            <person name="Scheeler F."/>
            <person name="Shen H."/>
            <person name="Shue B.C."/>
            <person name="Siden-Kiamos I."/>
            <person name="Simpson M."/>
            <person name="Skupski M.P."/>
            <person name="Smith T."/>
            <person name="Spier E."/>
            <person name="Spradling A.C."/>
            <person name="Stapleton M."/>
            <person name="Strong R."/>
            <person name="Sun E."/>
            <person name="Svirskas R."/>
            <person name="Tector C."/>
            <person name="Turner R."/>
            <person name="Venter E."/>
            <person name="Wang A.H."/>
            <person name="Wang X."/>
            <person name="Wang Z.Y."/>
            <person name="Wassarman D.A."/>
            <person name="Weinstock G.M."/>
            <person name="Weissenbach J."/>
            <person name="Williams S.M."/>
            <person name="WoodageT"/>
            <person name="Worley K.C."/>
            <person name="Wu D."/>
            <person name="Yang S."/>
            <person name="Yao Q.A."/>
            <person name="Ye J."/>
            <person name="Yeh R.F."/>
            <person name="Zaveri J.S."/>
            <person name="Zhan M."/>
            <person name="Zhang G."/>
            <person name="Zhao Q."/>
            <person name="Zheng L."/>
            <person name="Zheng X.H."/>
            <person name="Zhong F.N."/>
            <person name="Zhong W."/>
            <person name="Zhou X."/>
            <person name="Zhu S."/>
            <person name="Zhu X."/>
            <person name="Smith H.O."/>
            <person name="Gibbs R.A."/>
            <person name="Myers E.W."/>
            <person name="Rubin G.M."/>
            <person name="Venter J.C."/>
        </authorList>
    </citation>
    <scope>NUCLEOTIDE SEQUENCE [LARGE SCALE GENOMIC DNA]</scope>
    <source>
        <strain evidence="14">Berkeley</strain>
    </source>
</reference>
<dbReference type="HOGENOM" id="CLU_117242_2_0_1"/>
<reference evidence="9 14" key="5">
    <citation type="journal article" date="2002" name="Genome Biol.">
        <title>Heterochromatic sequences in a Drosophila whole-genome shotgun assembly.</title>
        <authorList>
            <person name="Hoskins R.A."/>
            <person name="Smith C.D."/>
            <person name="Carlson J.W."/>
            <person name="Carvalho A.B."/>
            <person name="Halpern A."/>
            <person name="Kaminker J.S."/>
            <person name="Kennedy C."/>
            <person name="Mungall C.J."/>
            <person name="Sullivan B.A."/>
            <person name="Sutton G.G."/>
            <person name="Yasuhara J.C."/>
            <person name="Wakimoto B.T."/>
            <person name="Myers E.W."/>
            <person name="Celniker S.E."/>
            <person name="Rubin G.M."/>
            <person name="Karpen G.H."/>
        </authorList>
    </citation>
    <scope>NUCLEOTIDE SEQUENCE [LARGE SCALE GENOMIC DNA]</scope>
    <source>
        <strain evidence="14">Berkeley</strain>
    </source>
</reference>
<reference evidence="9" key="14">
    <citation type="journal article" date="2015" name="Genome Res.">
        <title>The Release 6 reference sequence of the Drosophila melanogaster genome.</title>
        <authorList>
            <person name="Hoskins R.A."/>
            <person name="Carlson J.W."/>
            <person name="Wan K.H."/>
            <person name="Park S."/>
            <person name="Mendez I."/>
            <person name="Galle S.E."/>
            <person name="Booth B.W."/>
            <person name="Pfeiffer B.D."/>
            <person name="George R.A."/>
            <person name="Svirskas R."/>
            <person name="Krzywinski M."/>
            <person name="Schein J."/>
            <person name="Accardo M.C."/>
            <person name="Damia E."/>
            <person name="Messina G."/>
            <person name="Mendez-Lago M."/>
            <person name="de Pablos B."/>
            <person name="Demakova O.V."/>
            <person name="Andreyeva E.N."/>
            <person name="Boldyreva L.V."/>
            <person name="Marra M."/>
            <person name="Carvalho A.B."/>
            <person name="Dimitri P."/>
            <person name="Villasante A."/>
            <person name="Zhimulev I.F."/>
            <person name="Rubin G.M."/>
            <person name="Karpen G.H."/>
            <person name="Celniker S.E."/>
        </authorList>
    </citation>
    <scope>NUCLEOTIDE SEQUENCE</scope>
</reference>
<dbReference type="GO" id="GO:0006357">
    <property type="term" value="P:regulation of transcription by RNA polymerase II"/>
    <property type="evidence" value="ECO:0007669"/>
    <property type="project" value="InterPro"/>
</dbReference>
<dbReference type="EMBL" id="AE014134">
    <property type="protein sequence ID" value="ACL83030.1"/>
    <property type="molecule type" value="Genomic_DNA"/>
</dbReference>
<dbReference type="KEGG" id="dme:Dmel_CG32971"/>
<dbReference type="EMBL" id="BT024395">
    <property type="protein sequence ID" value="ABC86457.1"/>
    <property type="molecule type" value="mRNA"/>
</dbReference>
<dbReference type="OrthoDB" id="203279at2759"/>
<reference evidence="14" key="4">
    <citation type="journal article" date="2002" name="Genome Biol.">
        <title>The transposable elements of the Drosophila melanogaster euchromatin: a genomics perspective.</title>
        <authorList>
            <person name="Kaminker J.S."/>
            <person name="Bergman C.M."/>
            <person name="Kronmiller B."/>
            <person name="Carlson J."/>
            <person name="Svirskas R."/>
            <person name="Patel S."/>
            <person name="Frise E."/>
            <person name="Wheeler D.A."/>
            <person name="Lewis S.E."/>
            <person name="Rubin G.M."/>
            <person name="Ashburner M."/>
            <person name="Celniker S.E."/>
        </authorList>
    </citation>
    <scope>NUCLEOTIDE SEQUENCE [LARGE SCALE GENOMIC DNA]</scope>
    <source>
        <strain evidence="14">Berkeley</strain>
    </source>
</reference>
<dbReference type="EMBL" id="KX531826">
    <property type="protein sequence ID" value="ANY27636.1"/>
    <property type="molecule type" value="mRNA"/>
</dbReference>
<reference evidence="9 14" key="9">
    <citation type="journal article" date="2007" name="Science">
        <title>The Release 5.1 annotation of Drosophila melanogaster heterochromatin.</title>
        <authorList>
            <person name="Smith C.D."/>
            <person name="Shu S."/>
            <person name="Mungall C.J."/>
            <person name="Karpen G.H."/>
        </authorList>
    </citation>
    <scope>NUCLEOTIDE SEQUENCE [LARGE SCALE GENOMIC DNA]</scope>
    <source>
        <strain evidence="14">Berkeley</strain>
    </source>
</reference>
<accession>Q86BK9</accession>
<evidence type="ECO:0000313" key="13">
    <source>
        <dbReference type="FlyBase" id="FBgn0052971"/>
    </source>
</evidence>
<reference evidence="9" key="12">
    <citation type="journal article" date="2015" name="G3 (Bethesda)">
        <title>Gene Model Annotations for Drosophila melanogaster: Impact of High-Throughput Data.</title>
        <authorList>
            <consortium name="FlyBase Consortium"/>
            <person name="Matthews B.B."/>
            <person name="Dos Santos G."/>
            <person name="Crosby M.A."/>
            <person name="Emmert D.B."/>
            <person name="St Pierre S.E."/>
            <person name="Gramates L.S."/>
            <person name="Zhou P."/>
            <person name="Schroeder A.J."/>
            <person name="Falls K."/>
            <person name="Strelets V."/>
            <person name="Russo S.M."/>
            <person name="Gelbart W.M."/>
            <person name="null"/>
        </authorList>
    </citation>
    <scope>NUCLEOTIDE SEQUENCE</scope>
</reference>
<reference evidence="9" key="13">
    <citation type="journal article" date="2015" name="G3 (Bethesda)">
        <title>Gene Model Annotations for Drosophila melanogaster: The Rule-Benders.</title>
        <authorList>
            <consortium name="FlyBase Consortium"/>
            <person name="Crosby M.A."/>
            <person name="Gramates L.S."/>
            <person name="Dos Santos G."/>
            <person name="Matthews B.B."/>
            <person name="St Pierre S.E."/>
            <person name="Zhou P."/>
            <person name="Schroeder A.J."/>
            <person name="Falls K."/>
            <person name="Emmert D.B."/>
            <person name="Russo S.M."/>
            <person name="Gelbart W.M."/>
            <person name="null"/>
        </authorList>
    </citation>
    <scope>NUCLEOTIDE SEQUENCE</scope>
</reference>
<name>Q86BK9_DROME</name>
<dbReference type="RefSeq" id="NP_788052.1">
    <property type="nucleotide sequence ID" value="NM_176038.3"/>
</dbReference>
<dbReference type="GeneID" id="318271"/>
<comment type="similarity">
    <text evidence="2">Belongs to the Mediator complex subunit 22 family.</text>
</comment>
<dbReference type="STRING" id="7227.FBpp0112954"/>
<evidence type="ECO:0000256" key="8">
    <source>
        <dbReference type="ARBA" id="ARBA00031962"/>
    </source>
</evidence>
<dbReference type="Bgee" id="FBgn0052971">
    <property type="expression patterns" value="Expressed in spermatogonium in testis and 22 other cell types or tissues"/>
</dbReference>
<sequence length="145" mass="16791">MSDSKDEALLKSFKTQLKDNVLSMLLNFEELLKLVSPRTPGQITNDTEQELNAFEMQVRAGNFVRAGEALIKLVHDVKEYQIIYDYSNIEEEMDRQSEAMHAKVTEYDQTLIKMVKDLEEELSELEYEYYEKSGGPDLDSKDLLV</sequence>
<reference evidence="14" key="2">
    <citation type="journal article" date="2002" name="Genome Biol.">
        <title>Finishing a whole-genome shotgun: release 3 of the Drosophila melanogaster euchromatic genome sequence.</title>
        <authorList>
            <person name="Celniker S.E."/>
            <person name="Wheeler D.A."/>
            <person name="Kronmiller B."/>
            <person name="Carlson J.W."/>
            <person name="Halpern A."/>
            <person name="Patel S."/>
            <person name="Adams M."/>
            <person name="Champe M."/>
            <person name="Dugan S.P."/>
            <person name="Frise E."/>
            <person name="Hodgson A."/>
            <person name="George R.A."/>
            <person name="Hoskins R.A."/>
            <person name="Laverty T."/>
            <person name="Muzny D.M."/>
            <person name="Nelson C.R."/>
            <person name="Pacleb J.M."/>
            <person name="Park S."/>
            <person name="Pfeiffer B.D."/>
            <person name="Richards S."/>
            <person name="Sodergren E.J."/>
            <person name="Svirskas R."/>
            <person name="Tabor P.E."/>
            <person name="Wan K."/>
            <person name="Stapleton M."/>
            <person name="Sutton G.G."/>
            <person name="Venter C."/>
            <person name="Weinstock G."/>
            <person name="Scherer S.E."/>
            <person name="Myers E.W."/>
            <person name="Gibbs R.A."/>
            <person name="Rubin G.M."/>
        </authorList>
    </citation>
    <scope>NUCLEOTIDE SEQUENCE [LARGE SCALE GENOMIC DNA]</scope>
    <source>
        <strain evidence="14">Berkeley</strain>
    </source>
</reference>
<reference evidence="9" key="8">
    <citation type="submission" date="2006-08" db="EMBL/GenBank/DDBJ databases">
        <authorList>
            <person name="Celniker S."/>
            <person name="Carlson J."/>
            <person name="Wan K."/>
            <person name="Frise E."/>
            <person name="Hoskins R."/>
            <person name="Park S."/>
            <person name="Svirskas R."/>
            <person name="Rubin G."/>
        </authorList>
    </citation>
    <scope>NUCLEOTIDE SEQUENCE</scope>
</reference>
<reference evidence="10" key="7">
    <citation type="submission" date="2006-01" db="EMBL/GenBank/DDBJ databases">
        <authorList>
            <person name="Stapleton M."/>
            <person name="Carlson J."/>
            <person name="Chavez C."/>
            <person name="Frise E."/>
            <person name="George R."/>
            <person name="Pacleb J."/>
            <person name="Park S."/>
            <person name="Wan K."/>
            <person name="Yu C."/>
            <person name="Celniker S."/>
        </authorList>
    </citation>
    <scope>NUCLEOTIDE SEQUENCE</scope>
</reference>
<dbReference type="PANTHER" id="PTHR12434:SF6">
    <property type="entry name" value="MEDIATOR OF RNA POLYMERASE II TRANSCRIPTION SUBUNIT 22"/>
    <property type="match status" value="1"/>
</dbReference>
<evidence type="ECO:0000256" key="5">
    <source>
        <dbReference type="ARBA" id="ARBA00023163"/>
    </source>
</evidence>
<evidence type="ECO:0000256" key="4">
    <source>
        <dbReference type="ARBA" id="ARBA00023015"/>
    </source>
</evidence>
<dbReference type="RefSeq" id="NP_001137824.1">
    <property type="nucleotide sequence ID" value="NM_001144352.3"/>
</dbReference>
<dbReference type="DNASU" id="318271"/>
<reference evidence="14" key="3">
    <citation type="journal article" date="2002" name="Genome Biol.">
        <title>Annotation of the Drosophila melanogaster euchromatic genome: a systematic review.</title>
        <authorList>
            <person name="Misra S."/>
            <person name="Crosby M.A."/>
            <person name="Mungall C.J."/>
            <person name="Matthews B.B."/>
            <person name="Campbell K.S."/>
            <person name="Hradecky P."/>
            <person name="Huang Y."/>
            <person name="Kaminker J.S."/>
            <person name="Millburn G.H."/>
            <person name="Prochnik S.E."/>
            <person name="Smith C.D."/>
            <person name="Tupy J.L."/>
            <person name="Whitfied E.J."/>
            <person name="Bayraktaroglu L."/>
            <person name="Berman B.P."/>
            <person name="Bettencourt B.R."/>
            <person name="Celniker S.E."/>
            <person name="de Grey A.D."/>
            <person name="Drysdale R.A."/>
            <person name="Harris N.L."/>
            <person name="Richter J."/>
            <person name="Russo S."/>
            <person name="Schroeder A.J."/>
            <person name="Shu S.Q."/>
            <person name="Stapleton M."/>
            <person name="Yamada C."/>
            <person name="Ashburner M."/>
            <person name="Gelbart W.M."/>
            <person name="Rubin G.M."/>
            <person name="Lewis S.E."/>
        </authorList>
    </citation>
    <scope>GENOME REANNOTATION</scope>
    <source>
        <strain evidence="14">Berkeley</strain>
    </source>
</reference>
<dbReference type="GO" id="GO:0016592">
    <property type="term" value="C:mediator complex"/>
    <property type="evidence" value="ECO:0000318"/>
    <property type="project" value="GO_Central"/>
</dbReference>
<dbReference type="UCSC" id="CG32971-RA">
    <property type="organism name" value="d. melanogaster"/>
</dbReference>
<reference evidence="9" key="17">
    <citation type="submission" date="2022-11" db="EMBL/GenBank/DDBJ databases">
        <authorList>
            <consortium name="FlyBase"/>
        </authorList>
    </citation>
    <scope>NUCLEOTIDE SEQUENCE</scope>
</reference>
<evidence type="ECO:0000256" key="3">
    <source>
        <dbReference type="ARBA" id="ARBA00019695"/>
    </source>
</evidence>
<dbReference type="FunCoup" id="Q86BK9">
    <property type="interactions" value="44"/>
</dbReference>
<proteinExistence type="evidence at transcript level"/>
<organism evidence="9 14">
    <name type="scientific">Drosophila melanogaster</name>
    <name type="common">Fruit fly</name>
    <dbReference type="NCBI Taxonomy" id="7227"/>
    <lineage>
        <taxon>Eukaryota</taxon>
        <taxon>Metazoa</taxon>
        <taxon>Ecdysozoa</taxon>
        <taxon>Arthropoda</taxon>
        <taxon>Hexapoda</taxon>
        <taxon>Insecta</taxon>
        <taxon>Pterygota</taxon>
        <taxon>Neoptera</taxon>
        <taxon>Endopterygota</taxon>
        <taxon>Diptera</taxon>
        <taxon>Brachycera</taxon>
        <taxon>Muscomorpha</taxon>
        <taxon>Ephydroidea</taxon>
        <taxon>Drosophilidae</taxon>
        <taxon>Drosophila</taxon>
        <taxon>Sophophora</taxon>
    </lineage>
</organism>
<dbReference type="eggNOG" id="KOG3304">
    <property type="taxonomic scope" value="Eukaryota"/>
</dbReference>
<dbReference type="AlphaFoldDB" id="Q86BK9"/>
<dbReference type="InParanoid" id="Q86BK9"/>
<comment type="function">
    <text evidence="7">Component of the Mediator complex, a coactivator involved in the regulated transcription of nearly all RNA polymerase II-dependent genes. Mediator functions as a bridge to convey information from gene-specific regulatory proteins to the basal RNA polymerase II transcription machinery. Mediator is recruited to promoters by direct interactions with regulatory proteins and serves as a scaffold for the assembly of a functional preinitiation complex with RNA polymerase II and the general transcription factors.</text>
</comment>
<gene>
    <name evidence="9" type="primary">Dmel\CG32971</name>
    <name evidence="11" type="synonym">CG32971-RC</name>
    <name evidence="9 13" type="ORF">CG32971</name>
    <name evidence="9" type="ORF">Dmel_CG32971</name>
</gene>
<evidence type="ECO:0000256" key="6">
    <source>
        <dbReference type="ARBA" id="ARBA00023242"/>
    </source>
</evidence>
<dbReference type="EMBL" id="BT126126">
    <property type="protein sequence ID" value="ADZ36846.1"/>
    <property type="molecule type" value="mRNA"/>
</dbReference>
<dbReference type="PANTHER" id="PTHR12434">
    <property type="entry name" value="MEDIATOR OF RNA POLYMERASE II TRANSCRIPTION SUBUNIT 22"/>
    <property type="match status" value="1"/>
</dbReference>
<dbReference type="AGR" id="FB:FBgn0052971"/>
<reference evidence="9 14" key="10">
    <citation type="journal article" date="2007" name="Science">
        <title>Sequence finishing and mapping of Drosophila melanogaster heterochromatin.</title>
        <authorList>
            <person name="Hoskins R.A."/>
            <person name="Carlson J.W."/>
            <person name="Kennedy C."/>
            <person name="Acevedo D."/>
            <person name="Evans-Holm M."/>
            <person name="Frise E."/>
            <person name="Wan K.H."/>
            <person name="Park S."/>
            <person name="Mendez-Lago M."/>
            <person name="Rossi F."/>
            <person name="Villasante A."/>
            <person name="Dimitri P."/>
            <person name="Karpen G.H."/>
            <person name="Celniker S.E."/>
        </authorList>
    </citation>
    <scope>NUCLEOTIDE SEQUENCE [LARGE SCALE GENOMIC DNA]</scope>
    <source>
        <strain evidence="14">Berkeley</strain>
    </source>
</reference>
<protein>
    <recommendedName>
        <fullName evidence="3">Mediator of RNA polymerase II transcription subunit 22</fullName>
    </recommendedName>
    <alternativeName>
        <fullName evidence="8">Mediator complex subunit 22</fullName>
    </alternativeName>
</protein>
<evidence type="ECO:0000313" key="10">
    <source>
        <dbReference type="EMBL" id="ABC86457.1"/>
    </source>
</evidence>
<evidence type="ECO:0000256" key="7">
    <source>
        <dbReference type="ARBA" id="ARBA00025687"/>
    </source>
</evidence>
<reference evidence="12" key="15">
    <citation type="submission" date="2016-07" db="EMBL/GenBank/DDBJ databases">
        <authorList>
            <person name="Wan K."/>
            <person name="Booth B."/>
            <person name="Spirohn K."/>
            <person name="Hao T."/>
            <person name="Hu Y."/>
            <person name="Calderwood M."/>
            <person name="Hill D."/>
            <person name="Mohr S."/>
            <person name="Vidal M."/>
            <person name="Celniker S."/>
            <person name="Perrimon N."/>
        </authorList>
    </citation>
    <scope>NUCLEOTIDE SEQUENCE</scope>
</reference>
<evidence type="ECO:0000313" key="11">
    <source>
        <dbReference type="EMBL" id="ADZ36846.1"/>
    </source>
</evidence>
<dbReference type="VEuPathDB" id="VectorBase:FBgn0052971"/>
<dbReference type="PaxDb" id="7227-FBpp0112954"/>
<dbReference type="InterPro" id="IPR009332">
    <property type="entry name" value="Med22"/>
</dbReference>
<evidence type="ECO:0000256" key="1">
    <source>
        <dbReference type="ARBA" id="ARBA00004123"/>
    </source>
</evidence>
<reference evidence="9 14" key="6">
    <citation type="journal article" date="2005" name="PLoS Comput. Biol.">
        <title>Combined evidence annotation of transposable elements in genome sequences.</title>
        <authorList>
            <person name="Quesneville H."/>
            <person name="Bergman C.M."/>
            <person name="Andrieu O."/>
            <person name="Autard D."/>
            <person name="Nouaud D."/>
            <person name="Ashburner M."/>
            <person name="Anxolabehere D."/>
        </authorList>
    </citation>
    <scope>NUCLEOTIDE SEQUENCE [LARGE SCALE GENOMIC DNA]</scope>
    <source>
        <strain evidence="14">Berkeley</strain>
    </source>
</reference>
<dbReference type="GO" id="GO:0003712">
    <property type="term" value="F:transcription coregulator activity"/>
    <property type="evidence" value="ECO:0007669"/>
    <property type="project" value="InterPro"/>
</dbReference>
<dbReference type="SMR" id="Q86BK9"/>
<keyword evidence="5" id="KW-0804">Transcription</keyword>
<evidence type="ECO:0000313" key="14">
    <source>
        <dbReference type="Proteomes" id="UP000000803"/>
    </source>
</evidence>
<dbReference type="EMBL" id="AE014134">
    <property type="protein sequence ID" value="AAO41190.1"/>
    <property type="molecule type" value="Genomic_DNA"/>
</dbReference>
<reference evidence="11" key="11">
    <citation type="submission" date="2011-03" db="EMBL/GenBank/DDBJ databases">
        <authorList>
            <person name="Carlson J."/>
            <person name="Booth B."/>
            <person name="Frise E."/>
            <person name="Park S."/>
            <person name="Wan K."/>
            <person name="Yu C."/>
            <person name="Celniker S."/>
        </authorList>
    </citation>
    <scope>NUCLEOTIDE SEQUENCE</scope>
</reference>
<evidence type="ECO:0000313" key="9">
    <source>
        <dbReference type="EMBL" id="AAO41190.1"/>
    </source>
</evidence>
<keyword evidence="14" id="KW-1185">Reference proteome</keyword>
<keyword evidence="4" id="KW-0805">Transcription regulation</keyword>
<keyword evidence="6" id="KW-0539">Nucleus</keyword>
<evidence type="ECO:0000313" key="12">
    <source>
        <dbReference type="EMBL" id="ANY27636.1"/>
    </source>
</evidence>
<dbReference type="EMBL" id="AE014134">
    <property type="protein sequence ID" value="ACL83029.1"/>
    <property type="molecule type" value="Genomic_DNA"/>
</dbReference>
<dbReference type="Pfam" id="PF06179">
    <property type="entry name" value="Med22"/>
    <property type="match status" value="1"/>
</dbReference>
<dbReference type="Proteomes" id="UP000000803">
    <property type="component" value="Chromosome 2L"/>
</dbReference>
<evidence type="ECO:0000256" key="2">
    <source>
        <dbReference type="ARBA" id="ARBA00005942"/>
    </source>
</evidence>
<dbReference type="RefSeq" id="NP_001137823.1">
    <property type="nucleotide sequence ID" value="NM_001144351.3"/>
</dbReference>
<dbReference type="FlyBase" id="FBgn0052971">
    <property type="gene designation" value="CG32971"/>
</dbReference>